<feature type="transmembrane region" description="Helical" evidence="12">
    <location>
        <begin position="46"/>
        <end position="65"/>
    </location>
</feature>
<feature type="transmembrane region" description="Helical" evidence="12">
    <location>
        <begin position="149"/>
        <end position="165"/>
    </location>
</feature>
<dbReference type="InterPro" id="IPR003661">
    <property type="entry name" value="HisK_dim/P_dom"/>
</dbReference>
<dbReference type="Gene3D" id="1.10.287.130">
    <property type="match status" value="1"/>
</dbReference>
<reference evidence="17 18" key="1">
    <citation type="submission" date="2018-04" db="EMBL/GenBank/DDBJ databases">
        <title>Flavobacterium sp. nov., isolated from glacier ice.</title>
        <authorList>
            <person name="Liu Q."/>
            <person name="Xin Y.-H."/>
        </authorList>
    </citation>
    <scope>NUCLEOTIDE SEQUENCE [LARGE SCALE GENOMIC DNA]</scope>
    <source>
        <strain evidence="17 18">LB2P30</strain>
    </source>
</reference>
<keyword evidence="8" id="KW-0902">Two-component regulatory system</keyword>
<dbReference type="CDD" id="cd00082">
    <property type="entry name" value="HisKA"/>
    <property type="match status" value="1"/>
</dbReference>
<feature type="modified residue" description="4-aspartylphosphate" evidence="11">
    <location>
        <position position="1271"/>
    </location>
</feature>
<dbReference type="InterPro" id="IPR000014">
    <property type="entry name" value="PAS"/>
</dbReference>
<feature type="transmembrane region" description="Helical" evidence="12">
    <location>
        <begin position="193"/>
        <end position="210"/>
    </location>
</feature>
<evidence type="ECO:0000256" key="7">
    <source>
        <dbReference type="ARBA" id="ARBA00022840"/>
    </source>
</evidence>
<dbReference type="GO" id="GO:0005524">
    <property type="term" value="F:ATP binding"/>
    <property type="evidence" value="ECO:0007669"/>
    <property type="project" value="UniProtKB-KW"/>
</dbReference>
<dbReference type="FunFam" id="3.30.565.10:FF:000010">
    <property type="entry name" value="Sensor histidine kinase RcsC"/>
    <property type="match status" value="1"/>
</dbReference>
<dbReference type="InterPro" id="IPR001789">
    <property type="entry name" value="Sig_transdc_resp-reg_receiver"/>
</dbReference>
<dbReference type="Pfam" id="PF00989">
    <property type="entry name" value="PAS"/>
    <property type="match status" value="2"/>
</dbReference>
<evidence type="ECO:0000256" key="3">
    <source>
        <dbReference type="ARBA" id="ARBA00022553"/>
    </source>
</evidence>
<dbReference type="SMART" id="SM00091">
    <property type="entry name" value="PAS"/>
    <property type="match status" value="3"/>
</dbReference>
<feature type="domain" description="Response regulatory" evidence="14">
    <location>
        <begin position="1358"/>
        <end position="1474"/>
    </location>
</feature>
<dbReference type="InterPro" id="IPR004358">
    <property type="entry name" value="Sig_transdc_His_kin-like_C"/>
</dbReference>
<sequence>MSKQVLALIPFFIIQFSANSQAIDYGATKYKSNFNLFRDGSPYFSKLWFMLVLFSIFFLLFKFLIEKKSTYSRNFANNNSRGAIDSEEIKNYFLFIGILFVTSEILNAVFIPNHNPDLELNIFIGATCLIIYALTTQFLFFAKHITKPFYIIFLLYAALTLYKIASYPFDTITYTDLLLILFFAYTVFKNFKHYIGFMTVIFLVLFVLLLDKTSETKQLVTLINSYFAVLIINYARRISFLNTQDKLVFTDNIINHSNTISIATDKFGNVLYCNNSIEKILGYKPEEVMGMNFWKLTEYKDFKAIDYNLIYTPNKISSCVLKCKNGNYKSIQWTDQKHHDNLFVANCLDVTDKVIAEEKFQNLLENASDIIFETDNQGNYIFINQYAETLTGYSNTTLLGKNFTTVVQADYASIVKNHYTQTLKDKSRFDTIEFPMVKKNGKTLWLSQNVTIKRNLSGKITGYSGIARDISVSKKLEAQEAKRLEKLNQLTLVSNKLANLDFFSFGTTIELLQHITKEVSFALQINRVSLWKNHPDHIELTNLYIKNEDKHYDEFILNKTDFPIYFNTIENQPVLIASDALNDPQTIELTDVYFKENNIKSLLDFPIYVSGNLMAIFCLEATNQIKIWEEADVNFTKTVTETIALALEIIKRKEVEKLIIYKSELLTSISRITEKLLHTNDITDVFNNSINDIGKTTKVDRFYYFENDITTNLLSQKFEWSSREELQEINNPELQNIPQDAIPELLEVILNNKPFLFLVKDIPEGDFKTVLEKQSILSILILPIFIKTVFHGYIGFDDCTSERIWNIDEINILQTLTNNISATMERIVNENTIRESEEKFKLLAHNIPGSVYLVKCNPERTKLFLNDEIEILTGYSKADFFSNKISLTQLYHPEDKTRIRSEIDQAISLGKPFQISGRLNRKNGECVWIEEHGETVVLNQGNAYIVGVILNITERKNAENIMKAKELAEASNLAKTQFLANMSHEIRTPLNGIIGFNNLLLKTKLTDLQEQYLLTVNQSADSLLEIINDILDLSKIEARKLELHIHKTNLHNTINQAIDIVKFSAHAKNIELILNIADDVPCTTWIDEIRLKQVLINLLGNAIKFTSEGEVELEVQCDKITKHRSLLKFFIRDTGIGIKPENQKKIFEVFSQEDDSINRKYGGTGLGLPITNELLSLMGGHLQLKSSSKGSVFYFEIKIKSEHSERNKITENNTIQNVLIVENNLTNSKVLEQMLFSFGIQSETITNSKKIIQKLNGNGTETKKFDLLLLDYNLIGKEALEEMLTIDEIAKKPIVLMHHSNSNDTLFIQKNAITPILKPVKKGLLLNILHQIENPSKEKKLIKNNTRIEKVIDVDHIKILIVEDNKINMLLSKTLVKKIIPNANIFEATNGVEAIVAHQSYTPHIIIMDLQMPVMNGYEASQKIRAIDTDCIIIALSAEIIAEEKEIFRNHGMNDYISKPIHKEILENTLLKWVKTIKSQKNNSF</sequence>
<dbReference type="Gene3D" id="3.30.450.40">
    <property type="match status" value="2"/>
</dbReference>
<keyword evidence="3 11" id="KW-0597">Phosphoprotein</keyword>
<dbReference type="GO" id="GO:0006355">
    <property type="term" value="P:regulation of DNA-templated transcription"/>
    <property type="evidence" value="ECO:0007669"/>
    <property type="project" value="InterPro"/>
</dbReference>
<keyword evidence="5" id="KW-0547">Nucleotide-binding</keyword>
<dbReference type="CDD" id="cd17546">
    <property type="entry name" value="REC_hyHK_CKI1_RcsC-like"/>
    <property type="match status" value="1"/>
</dbReference>
<dbReference type="InterPro" id="IPR003594">
    <property type="entry name" value="HATPase_dom"/>
</dbReference>
<evidence type="ECO:0000256" key="2">
    <source>
        <dbReference type="ARBA" id="ARBA00012438"/>
    </source>
</evidence>
<evidence type="ECO:0000313" key="17">
    <source>
        <dbReference type="EMBL" id="PWA07004.1"/>
    </source>
</evidence>
<dbReference type="SUPFAM" id="SSF55874">
    <property type="entry name" value="ATPase domain of HSP90 chaperone/DNA topoisomerase II/histidine kinase"/>
    <property type="match status" value="1"/>
</dbReference>
<dbReference type="InterPro" id="IPR000700">
    <property type="entry name" value="PAS-assoc_C"/>
</dbReference>
<dbReference type="OrthoDB" id="9811889at2"/>
<dbReference type="NCBIfam" id="TIGR00229">
    <property type="entry name" value="sensory_box"/>
    <property type="match status" value="3"/>
</dbReference>
<comment type="caution">
    <text evidence="17">The sequence shown here is derived from an EMBL/GenBank/DDBJ whole genome shotgun (WGS) entry which is preliminary data.</text>
</comment>
<dbReference type="FunFam" id="1.10.287.130:FF:000002">
    <property type="entry name" value="Two-component osmosensing histidine kinase"/>
    <property type="match status" value="1"/>
</dbReference>
<evidence type="ECO:0000256" key="12">
    <source>
        <dbReference type="SAM" id="Phobius"/>
    </source>
</evidence>
<evidence type="ECO:0000259" key="16">
    <source>
        <dbReference type="PROSITE" id="PS50113"/>
    </source>
</evidence>
<dbReference type="InterPro" id="IPR003018">
    <property type="entry name" value="GAF"/>
</dbReference>
<dbReference type="Pfam" id="PF02518">
    <property type="entry name" value="HATPase_c"/>
    <property type="match status" value="1"/>
</dbReference>
<feature type="domain" description="Response regulatory" evidence="14">
    <location>
        <begin position="1217"/>
        <end position="1333"/>
    </location>
</feature>
<evidence type="ECO:0000256" key="5">
    <source>
        <dbReference type="ARBA" id="ARBA00022741"/>
    </source>
</evidence>
<dbReference type="SMART" id="SM00387">
    <property type="entry name" value="HATPase_c"/>
    <property type="match status" value="1"/>
</dbReference>
<dbReference type="InterPro" id="IPR035965">
    <property type="entry name" value="PAS-like_dom_sf"/>
</dbReference>
<dbReference type="Pfam" id="PF01590">
    <property type="entry name" value="GAF"/>
    <property type="match status" value="1"/>
</dbReference>
<keyword evidence="12" id="KW-0472">Membrane</keyword>
<evidence type="ECO:0000256" key="10">
    <source>
        <dbReference type="ARBA" id="ARBA00068150"/>
    </source>
</evidence>
<dbReference type="InterPro" id="IPR036097">
    <property type="entry name" value="HisK_dim/P_sf"/>
</dbReference>
<proteinExistence type="predicted"/>
<dbReference type="PROSITE" id="PS50110">
    <property type="entry name" value="RESPONSE_REGULATORY"/>
    <property type="match status" value="2"/>
</dbReference>
<dbReference type="Proteomes" id="UP000245618">
    <property type="component" value="Unassembled WGS sequence"/>
</dbReference>
<dbReference type="EC" id="2.7.13.3" evidence="2"/>
<comment type="subunit">
    <text evidence="9">At low DSF concentrations, interacts with RpfF.</text>
</comment>
<evidence type="ECO:0000256" key="8">
    <source>
        <dbReference type="ARBA" id="ARBA00023012"/>
    </source>
</evidence>
<evidence type="ECO:0000313" key="18">
    <source>
        <dbReference type="Proteomes" id="UP000245618"/>
    </source>
</evidence>
<evidence type="ECO:0000259" key="14">
    <source>
        <dbReference type="PROSITE" id="PS50110"/>
    </source>
</evidence>
<name>A0A2U1JPV1_9FLAO</name>
<feature type="domain" description="PAS" evidence="15">
    <location>
        <begin position="253"/>
        <end position="299"/>
    </location>
</feature>
<feature type="domain" description="PAC" evidence="16">
    <location>
        <begin position="913"/>
        <end position="964"/>
    </location>
</feature>
<dbReference type="CDD" id="cd16922">
    <property type="entry name" value="HATPase_EvgS-ArcB-TorS-like"/>
    <property type="match status" value="1"/>
</dbReference>
<keyword evidence="4" id="KW-0808">Transferase</keyword>
<feature type="domain" description="PAS" evidence="15">
    <location>
        <begin position="356"/>
        <end position="426"/>
    </location>
</feature>
<keyword evidence="6 17" id="KW-0418">Kinase</keyword>
<dbReference type="InterPro" id="IPR029016">
    <property type="entry name" value="GAF-like_dom_sf"/>
</dbReference>
<dbReference type="PROSITE" id="PS50112">
    <property type="entry name" value="PAS"/>
    <property type="match status" value="3"/>
</dbReference>
<protein>
    <recommendedName>
        <fullName evidence="10">Sensory/regulatory protein RpfC</fullName>
        <ecNumber evidence="2">2.7.13.3</ecNumber>
    </recommendedName>
</protein>
<dbReference type="InterPro" id="IPR036890">
    <property type="entry name" value="HATPase_C_sf"/>
</dbReference>
<dbReference type="SMART" id="SM00448">
    <property type="entry name" value="REC"/>
    <property type="match status" value="2"/>
</dbReference>
<dbReference type="InterPro" id="IPR013655">
    <property type="entry name" value="PAS_fold_3"/>
</dbReference>
<dbReference type="InterPro" id="IPR013767">
    <property type="entry name" value="PAS_fold"/>
</dbReference>
<dbReference type="SUPFAM" id="SSF52172">
    <property type="entry name" value="CheY-like"/>
    <property type="match status" value="2"/>
</dbReference>
<feature type="transmembrane region" description="Helical" evidence="12">
    <location>
        <begin position="216"/>
        <end position="235"/>
    </location>
</feature>
<evidence type="ECO:0000256" key="11">
    <source>
        <dbReference type="PROSITE-ProRule" id="PRU00169"/>
    </source>
</evidence>
<dbReference type="PRINTS" id="PR00344">
    <property type="entry name" value="BCTRLSENSOR"/>
</dbReference>
<gene>
    <name evidence="17" type="ORF">DB891_14970</name>
</gene>
<dbReference type="Gene3D" id="3.40.50.2300">
    <property type="match status" value="2"/>
</dbReference>
<dbReference type="EMBL" id="QCZH01000023">
    <property type="protein sequence ID" value="PWA07004.1"/>
    <property type="molecule type" value="Genomic_DNA"/>
</dbReference>
<feature type="transmembrane region" description="Helical" evidence="12">
    <location>
        <begin position="91"/>
        <end position="110"/>
    </location>
</feature>
<dbReference type="SUPFAM" id="SSF55785">
    <property type="entry name" value="PYP-like sensor domain (PAS domain)"/>
    <property type="match status" value="3"/>
</dbReference>
<dbReference type="SUPFAM" id="SSF55781">
    <property type="entry name" value="GAF domain-like"/>
    <property type="match status" value="2"/>
</dbReference>
<evidence type="ECO:0000256" key="6">
    <source>
        <dbReference type="ARBA" id="ARBA00022777"/>
    </source>
</evidence>
<dbReference type="Pfam" id="PF00072">
    <property type="entry name" value="Response_reg"/>
    <property type="match status" value="1"/>
</dbReference>
<dbReference type="CDD" id="cd00130">
    <property type="entry name" value="PAS"/>
    <property type="match status" value="3"/>
</dbReference>
<dbReference type="Pfam" id="PF00512">
    <property type="entry name" value="HisKA"/>
    <property type="match status" value="1"/>
</dbReference>
<dbReference type="RefSeq" id="WP_116764394.1">
    <property type="nucleotide sequence ID" value="NZ_QCZH01000023.1"/>
</dbReference>
<dbReference type="InterPro" id="IPR001610">
    <property type="entry name" value="PAC"/>
</dbReference>
<dbReference type="PANTHER" id="PTHR45339">
    <property type="entry name" value="HYBRID SIGNAL TRANSDUCTION HISTIDINE KINASE J"/>
    <property type="match status" value="1"/>
</dbReference>
<evidence type="ECO:0000259" key="15">
    <source>
        <dbReference type="PROSITE" id="PS50112"/>
    </source>
</evidence>
<evidence type="ECO:0000256" key="4">
    <source>
        <dbReference type="ARBA" id="ARBA00022679"/>
    </source>
</evidence>
<dbReference type="Gene3D" id="3.30.565.10">
    <property type="entry name" value="Histidine kinase-like ATPase, C-terminal domain"/>
    <property type="match status" value="1"/>
</dbReference>
<evidence type="ECO:0000259" key="13">
    <source>
        <dbReference type="PROSITE" id="PS50109"/>
    </source>
</evidence>
<feature type="domain" description="PAS" evidence="15">
    <location>
        <begin position="836"/>
        <end position="910"/>
    </location>
</feature>
<organism evidence="17 18">
    <name type="scientific">Flavobacterium laiguense</name>
    <dbReference type="NCBI Taxonomy" id="2169409"/>
    <lineage>
        <taxon>Bacteria</taxon>
        <taxon>Pseudomonadati</taxon>
        <taxon>Bacteroidota</taxon>
        <taxon>Flavobacteriia</taxon>
        <taxon>Flavobacteriales</taxon>
        <taxon>Flavobacteriaceae</taxon>
        <taxon>Flavobacterium</taxon>
    </lineage>
</organism>
<dbReference type="SMART" id="SM00086">
    <property type="entry name" value="PAC"/>
    <property type="match status" value="3"/>
</dbReference>
<accession>A0A2U1JPV1</accession>
<dbReference type="InterPro" id="IPR011006">
    <property type="entry name" value="CheY-like_superfamily"/>
</dbReference>
<dbReference type="PROSITE" id="PS50109">
    <property type="entry name" value="HIS_KIN"/>
    <property type="match status" value="1"/>
</dbReference>
<dbReference type="SUPFAM" id="SSF47384">
    <property type="entry name" value="Homodimeric domain of signal transducing histidine kinase"/>
    <property type="match status" value="1"/>
</dbReference>
<feature type="domain" description="Histidine kinase" evidence="13">
    <location>
        <begin position="981"/>
        <end position="1201"/>
    </location>
</feature>
<dbReference type="InterPro" id="IPR005467">
    <property type="entry name" value="His_kinase_dom"/>
</dbReference>
<evidence type="ECO:0000256" key="1">
    <source>
        <dbReference type="ARBA" id="ARBA00000085"/>
    </source>
</evidence>
<keyword evidence="12" id="KW-1133">Transmembrane helix</keyword>
<dbReference type="SMART" id="SM00388">
    <property type="entry name" value="HisKA"/>
    <property type="match status" value="1"/>
</dbReference>
<feature type="transmembrane region" description="Helical" evidence="12">
    <location>
        <begin position="122"/>
        <end position="142"/>
    </location>
</feature>
<dbReference type="PROSITE" id="PS50113">
    <property type="entry name" value="PAC"/>
    <property type="match status" value="2"/>
</dbReference>
<dbReference type="SMART" id="SM00065">
    <property type="entry name" value="GAF"/>
    <property type="match status" value="2"/>
</dbReference>
<dbReference type="Pfam" id="PF08447">
    <property type="entry name" value="PAS_3"/>
    <property type="match status" value="1"/>
</dbReference>
<keyword evidence="12" id="KW-0812">Transmembrane</keyword>
<feature type="modified residue" description="4-aspartylphosphate" evidence="11">
    <location>
        <position position="1409"/>
    </location>
</feature>
<dbReference type="GO" id="GO:0000155">
    <property type="term" value="F:phosphorelay sensor kinase activity"/>
    <property type="evidence" value="ECO:0007669"/>
    <property type="project" value="InterPro"/>
</dbReference>
<comment type="catalytic activity">
    <reaction evidence="1">
        <text>ATP + protein L-histidine = ADP + protein N-phospho-L-histidine.</text>
        <dbReference type="EC" id="2.7.13.3"/>
    </reaction>
</comment>
<keyword evidence="18" id="KW-1185">Reference proteome</keyword>
<dbReference type="Gene3D" id="3.30.450.20">
    <property type="entry name" value="PAS domain"/>
    <property type="match status" value="3"/>
</dbReference>
<evidence type="ECO:0000256" key="9">
    <source>
        <dbReference type="ARBA" id="ARBA00064003"/>
    </source>
</evidence>
<feature type="domain" description="PAC" evidence="16">
    <location>
        <begin position="430"/>
        <end position="482"/>
    </location>
</feature>
<dbReference type="PANTHER" id="PTHR45339:SF1">
    <property type="entry name" value="HYBRID SIGNAL TRANSDUCTION HISTIDINE KINASE J"/>
    <property type="match status" value="1"/>
</dbReference>
<keyword evidence="7" id="KW-0067">ATP-binding</keyword>